<organism evidence="2 3">
    <name type="scientific">Steinernema hermaphroditum</name>
    <dbReference type="NCBI Taxonomy" id="289476"/>
    <lineage>
        <taxon>Eukaryota</taxon>
        <taxon>Metazoa</taxon>
        <taxon>Ecdysozoa</taxon>
        <taxon>Nematoda</taxon>
        <taxon>Chromadorea</taxon>
        <taxon>Rhabditida</taxon>
        <taxon>Tylenchina</taxon>
        <taxon>Panagrolaimomorpha</taxon>
        <taxon>Strongyloidoidea</taxon>
        <taxon>Steinernematidae</taxon>
        <taxon>Steinernema</taxon>
    </lineage>
</organism>
<accession>A0AA39H182</accession>
<proteinExistence type="predicted"/>
<keyword evidence="3" id="KW-1185">Reference proteome</keyword>
<name>A0AA39H182_9BILA</name>
<keyword evidence="1" id="KW-1133">Transmembrane helix</keyword>
<dbReference type="Proteomes" id="UP001175271">
    <property type="component" value="Unassembled WGS sequence"/>
</dbReference>
<dbReference type="EMBL" id="JAUCMV010000005">
    <property type="protein sequence ID" value="KAK0397311.1"/>
    <property type="molecule type" value="Genomic_DNA"/>
</dbReference>
<comment type="caution">
    <text evidence="2">The sequence shown here is derived from an EMBL/GenBank/DDBJ whole genome shotgun (WGS) entry which is preliminary data.</text>
</comment>
<feature type="transmembrane region" description="Helical" evidence="1">
    <location>
        <begin position="23"/>
        <end position="42"/>
    </location>
</feature>
<reference evidence="2" key="1">
    <citation type="submission" date="2023-06" db="EMBL/GenBank/DDBJ databases">
        <title>Genomic analysis of the entomopathogenic nematode Steinernema hermaphroditum.</title>
        <authorList>
            <person name="Schwarz E.M."/>
            <person name="Heppert J.K."/>
            <person name="Baniya A."/>
            <person name="Schwartz H.T."/>
            <person name="Tan C.-H."/>
            <person name="Antoshechkin I."/>
            <person name="Sternberg P.W."/>
            <person name="Goodrich-Blair H."/>
            <person name="Dillman A.R."/>
        </authorList>
    </citation>
    <scope>NUCLEOTIDE SEQUENCE</scope>
    <source>
        <strain evidence="2">PS9179</strain>
        <tissue evidence="2">Whole animal</tissue>
    </source>
</reference>
<feature type="transmembrane region" description="Helical" evidence="1">
    <location>
        <begin position="344"/>
        <end position="367"/>
    </location>
</feature>
<keyword evidence="1" id="KW-0472">Membrane</keyword>
<evidence type="ECO:0000313" key="3">
    <source>
        <dbReference type="Proteomes" id="UP001175271"/>
    </source>
</evidence>
<evidence type="ECO:0000313" key="2">
    <source>
        <dbReference type="EMBL" id="KAK0397311.1"/>
    </source>
</evidence>
<dbReference type="AlphaFoldDB" id="A0AA39H182"/>
<keyword evidence="1" id="KW-0812">Transmembrane</keyword>
<gene>
    <name evidence="2" type="ORF">QR680_002079</name>
</gene>
<protein>
    <submittedName>
        <fullName evidence="2">Uncharacterized protein</fullName>
    </submittedName>
</protein>
<sequence>MQNNCRTNEYSRLARSVLPKKQVVLLLIVALSFSYVLIYGILRIDLNGVFEQRANLEFGAKWIDDLTPEECKCGTFDVCYGYNTDGNNARNLTGAAFPCKNPKFFADAAPKREASFAVAADSELLSQLLVLIGSIHKYYKETPILVYDIGDHAHQKKHLRGILANIRNVEVVVADDLIPTNREKYMNDAYKPFLMIDSLKKYDEVYWISSSHEIISDQIMEYPSDSKFTSYLRIGIRSPQEHKQFGFAKYFPFSAITPQNCSFRYLQNSRQTRAVLYWLALCAQTEDCWRCKNADSEWLDCLPFLETRLSNDFNMPLVSDHRYAALEQKWSAPECGWRCALSSLAAIFTFVILTASLLFVMSARFVAD</sequence>
<evidence type="ECO:0000256" key="1">
    <source>
        <dbReference type="SAM" id="Phobius"/>
    </source>
</evidence>